<dbReference type="InParanoid" id="D6RNW5"/>
<dbReference type="eggNOG" id="KOG2495">
    <property type="taxonomic scope" value="Eukaryota"/>
</dbReference>
<evidence type="ECO:0000256" key="2">
    <source>
        <dbReference type="ARBA" id="ARBA00022630"/>
    </source>
</evidence>
<dbReference type="Pfam" id="PF07992">
    <property type="entry name" value="Pyr_redox_2"/>
    <property type="match status" value="1"/>
</dbReference>
<evidence type="ECO:0000256" key="1">
    <source>
        <dbReference type="ARBA" id="ARBA00006442"/>
    </source>
</evidence>
<dbReference type="EMBL" id="AACS02000007">
    <property type="protein sequence ID" value="EFI27389.1"/>
    <property type="molecule type" value="Genomic_DNA"/>
</dbReference>
<sequence length="383" mass="41124">MSNDRQNIVVVGGGPVGAATVKALLASKSFNSAAQRIVVVTSRPFFVHLPAMIRATVTSEDALETTALMEYGSSFVPADKGEVKFGKVVKIIEDGKDEGGSVVLEGGQSIRYSVLVLATGNLWNGPMDIPDDKKGIQGLFDSWRAKFEKAQNIVLVGGGAVGIEYAGEIKDFFPTKKVTIVQGESKLLNDTYPDKWRDAILARVKRGGVDVILDDLLDQTEPSSDGTVTTRKGQSIKADLIVPTWGGRPNTSFIKEFLGTDSLTPTGHVKVKPTLQLPDHPRIFAAGDIIDWKEQKQAAKAPAHGAVVASNILTLLNGTGELVPYKGSTEIIVVTFGRGGGSAYFDFLWGLIFGDWFAWLLKSRGLLIEMTRSQYGLAAPSSA</sequence>
<keyword evidence="4" id="KW-0560">Oxidoreductase</keyword>
<dbReference type="STRING" id="240176.D6RNW5"/>
<dbReference type="VEuPathDB" id="FungiDB:CC1G_14860"/>
<dbReference type="AlphaFoldDB" id="D6RNW5"/>
<keyword evidence="2" id="KW-0285">Flavoprotein</keyword>
<gene>
    <name evidence="6" type="ORF">CC1G_14860</name>
</gene>
<dbReference type="RefSeq" id="XP_002910883.1">
    <property type="nucleotide sequence ID" value="XM_002910837.1"/>
</dbReference>
<dbReference type="OMA" id="VDANFTN"/>
<protein>
    <recommendedName>
        <fullName evidence="5">FAD/NAD(P)-binding domain-containing protein</fullName>
    </recommendedName>
</protein>
<dbReference type="OrthoDB" id="202203at2759"/>
<organism evidence="6 7">
    <name type="scientific">Coprinopsis cinerea (strain Okayama-7 / 130 / ATCC MYA-4618 / FGSC 9003)</name>
    <name type="common">Inky cap fungus</name>
    <name type="synonym">Hormographiella aspergillata</name>
    <dbReference type="NCBI Taxonomy" id="240176"/>
    <lineage>
        <taxon>Eukaryota</taxon>
        <taxon>Fungi</taxon>
        <taxon>Dikarya</taxon>
        <taxon>Basidiomycota</taxon>
        <taxon>Agaricomycotina</taxon>
        <taxon>Agaricomycetes</taxon>
        <taxon>Agaricomycetidae</taxon>
        <taxon>Agaricales</taxon>
        <taxon>Agaricineae</taxon>
        <taxon>Psathyrellaceae</taxon>
        <taxon>Coprinopsis</taxon>
    </lineage>
</organism>
<evidence type="ECO:0000313" key="6">
    <source>
        <dbReference type="EMBL" id="EFI27389.1"/>
    </source>
</evidence>
<dbReference type="GO" id="GO:0005737">
    <property type="term" value="C:cytoplasm"/>
    <property type="evidence" value="ECO:0007669"/>
    <property type="project" value="TreeGrafter"/>
</dbReference>
<evidence type="ECO:0000256" key="3">
    <source>
        <dbReference type="ARBA" id="ARBA00022827"/>
    </source>
</evidence>
<evidence type="ECO:0000259" key="5">
    <source>
        <dbReference type="Pfam" id="PF07992"/>
    </source>
</evidence>
<dbReference type="KEGG" id="cci:CC1G_14860"/>
<dbReference type="Gene3D" id="3.50.50.100">
    <property type="match status" value="1"/>
</dbReference>
<proteinExistence type="inferred from homology"/>
<comment type="similarity">
    <text evidence="1">Belongs to the FAD-dependent oxidoreductase family.</text>
</comment>
<name>D6RNW5_COPC7</name>
<dbReference type="GeneID" id="9378801"/>
<dbReference type="HOGENOM" id="CLU_019845_2_0_1"/>
<dbReference type="GO" id="GO:0004174">
    <property type="term" value="F:electron-transferring-flavoprotein dehydrogenase activity"/>
    <property type="evidence" value="ECO:0007669"/>
    <property type="project" value="TreeGrafter"/>
</dbReference>
<dbReference type="InterPro" id="IPR023753">
    <property type="entry name" value="FAD/NAD-binding_dom"/>
</dbReference>
<evidence type="ECO:0000256" key="4">
    <source>
        <dbReference type="ARBA" id="ARBA00023002"/>
    </source>
</evidence>
<dbReference type="InterPro" id="IPR036188">
    <property type="entry name" value="FAD/NAD-bd_sf"/>
</dbReference>
<comment type="caution">
    <text evidence="6">The sequence shown here is derived from an EMBL/GenBank/DDBJ whole genome shotgun (WGS) entry which is preliminary data.</text>
</comment>
<keyword evidence="7" id="KW-1185">Reference proteome</keyword>
<dbReference type="PRINTS" id="PR00368">
    <property type="entry name" value="FADPNR"/>
</dbReference>
<accession>D6RNW5</accession>
<keyword evidence="3" id="KW-0274">FAD</keyword>
<evidence type="ECO:0000313" key="7">
    <source>
        <dbReference type="Proteomes" id="UP000001861"/>
    </source>
</evidence>
<reference evidence="6 7" key="1">
    <citation type="journal article" date="2010" name="Proc. Natl. Acad. Sci. U.S.A.">
        <title>Insights into evolution of multicellular fungi from the assembled chromosomes of the mushroom Coprinopsis cinerea (Coprinus cinereus).</title>
        <authorList>
            <person name="Stajich J.E."/>
            <person name="Wilke S.K."/>
            <person name="Ahren D."/>
            <person name="Au C.H."/>
            <person name="Birren B.W."/>
            <person name="Borodovsky M."/>
            <person name="Burns C."/>
            <person name="Canback B."/>
            <person name="Casselton L.A."/>
            <person name="Cheng C.K."/>
            <person name="Deng J."/>
            <person name="Dietrich F.S."/>
            <person name="Fargo D.C."/>
            <person name="Farman M.L."/>
            <person name="Gathman A.C."/>
            <person name="Goldberg J."/>
            <person name="Guigo R."/>
            <person name="Hoegger P.J."/>
            <person name="Hooker J.B."/>
            <person name="Huggins A."/>
            <person name="James T.Y."/>
            <person name="Kamada T."/>
            <person name="Kilaru S."/>
            <person name="Kodira C."/>
            <person name="Kues U."/>
            <person name="Kupfer D."/>
            <person name="Kwan H.S."/>
            <person name="Lomsadze A."/>
            <person name="Li W."/>
            <person name="Lilly W.W."/>
            <person name="Ma L.J."/>
            <person name="Mackey A.J."/>
            <person name="Manning G."/>
            <person name="Martin F."/>
            <person name="Muraguchi H."/>
            <person name="Natvig D.O."/>
            <person name="Palmerini H."/>
            <person name="Ramesh M.A."/>
            <person name="Rehmeyer C.J."/>
            <person name="Roe B.A."/>
            <person name="Shenoy N."/>
            <person name="Stanke M."/>
            <person name="Ter-Hovhannisyan V."/>
            <person name="Tunlid A."/>
            <person name="Velagapudi R."/>
            <person name="Vision T.J."/>
            <person name="Zeng Q."/>
            <person name="Zolan M.E."/>
            <person name="Pukkila P.J."/>
        </authorList>
    </citation>
    <scope>NUCLEOTIDE SEQUENCE [LARGE SCALE GENOMIC DNA]</scope>
    <source>
        <strain evidence="7">Okayama-7 / 130 / ATCC MYA-4618 / FGSC 9003</strain>
    </source>
</reference>
<dbReference type="PANTHER" id="PTHR43735">
    <property type="entry name" value="APOPTOSIS-INDUCING FACTOR 1"/>
    <property type="match status" value="1"/>
</dbReference>
<dbReference type="PRINTS" id="PR00469">
    <property type="entry name" value="PNDRDTASEII"/>
</dbReference>
<dbReference type="SUPFAM" id="SSF51905">
    <property type="entry name" value="FAD/NAD(P)-binding domain"/>
    <property type="match status" value="1"/>
</dbReference>
<feature type="domain" description="FAD/NAD(P)-binding" evidence="5">
    <location>
        <begin position="7"/>
        <end position="301"/>
    </location>
</feature>
<dbReference type="GO" id="GO:0050660">
    <property type="term" value="F:flavin adenine dinucleotide binding"/>
    <property type="evidence" value="ECO:0007669"/>
    <property type="project" value="TreeGrafter"/>
</dbReference>
<dbReference type="PANTHER" id="PTHR43735:SF3">
    <property type="entry name" value="FERROPTOSIS SUPPRESSOR PROTEIN 1"/>
    <property type="match status" value="1"/>
</dbReference>
<dbReference type="Proteomes" id="UP000001861">
    <property type="component" value="Unassembled WGS sequence"/>
</dbReference>